<sequence>MPRSRRPKPRTSESRKQVASPDEGWFSIRAILEERRINGHTEYLVDWDDDETTGKTYTPTWSREVTDQAKEEWDNIKASRSGKRVEQDSQDSKDSQSPRPANWGKLRRNQTAGQPDKLPPRRARRKRQACSASDESERPRKIAKVVNSPAPSEEPVSSVTSPSVTGRVVDSASDIDSPSHLIQQDPDSPQPPQHLVVQFQKDSQFDPAEYSSQHNTQTSGLSSQSIAELESQDDCLIVGPQPSRQTIPDSQEPSGQTWSLDLEHIEHVEHETSAQSSLGTRNSSRVNDCHLALDRRQDALVSANLSRDCASEIAGHFAGHFDDPDIPSHQPDQRKSLSVSSQDFRLTTPADKSHSEVQSPEINNDVAVVPDKSPSPTFLSQLPLPFSFLIPESSPTELQSSPAASVIGESPSNQEHNSASASGVAGYLTEPHDAQIVPTTSFVSHVAAFTDSHGTDQGGSSIITARISSPRKSPSKGPSHSSSSSSVVSRDKMDSNHAACAPSGPAPQSSAVDELSQILNLDGVTAVMTEKPALPVSERPLEGVIEPCETLLPAPDAQASPRREQQRQLDEPVDESELTQPKSRNSPPQSAVQSLQGIVGMIFQSPDLPTLGAEIPEGTQNPEPATVSLADISTSQSLEGAGLPLIQSLLPHEGSSPIDLPPTDPLSSAAVPVPTGQPQADEESDDESSDASREAIVLKHTVTLPFQASLRPFYDDTLLEYKKEVTQFGDVFNREEYAEPDEALVYKIDQVLGRLYNICDYPPDVVGTALEELPSDQLIKYCCDVNAKFNFLYELLQGLTRETRILIVARSVELLKLLYRLAEALRIECICQELGQSSKEDSGTSVAKITLILPERNVDEDDFDVVVGYDHSFGSSVIGKKLEPEIPDARSPLVLMLVTTHSIEHIDLYVPTDLALLERKNAIISGIVRARQLVGDPDRGYPEPHELASLFLDYLNGLVEGIMWDSVPLPEDILDVYVNSQSRSQIPATDTSNVIRDSRKRKLVGAEIPCKI</sequence>
<feature type="region of interest" description="Disordered" evidence="1">
    <location>
        <begin position="393"/>
        <end position="423"/>
    </location>
</feature>
<proteinExistence type="predicted"/>
<gene>
    <name evidence="2" type="ORF">E4U42_004830</name>
</gene>
<feature type="region of interest" description="Disordered" evidence="1">
    <location>
        <begin position="649"/>
        <end position="692"/>
    </location>
</feature>
<feature type="compositionally biased region" description="Polar residues" evidence="1">
    <location>
        <begin position="242"/>
        <end position="258"/>
    </location>
</feature>
<feature type="region of interest" description="Disordered" evidence="1">
    <location>
        <begin position="320"/>
        <end position="369"/>
    </location>
</feature>
<feature type="compositionally biased region" description="Acidic residues" evidence="1">
    <location>
        <begin position="680"/>
        <end position="689"/>
    </location>
</feature>
<feature type="compositionally biased region" description="Polar residues" evidence="1">
    <location>
        <begin position="210"/>
        <end position="226"/>
    </location>
</feature>
<feature type="compositionally biased region" description="Basic and acidic residues" evidence="1">
    <location>
        <begin position="561"/>
        <end position="570"/>
    </location>
</feature>
<dbReference type="AlphaFoldDB" id="A0A8K0J4N2"/>
<feature type="compositionally biased region" description="Low complexity" evidence="1">
    <location>
        <begin position="468"/>
        <end position="488"/>
    </location>
</feature>
<dbReference type="OrthoDB" id="3647690at2759"/>
<dbReference type="Proteomes" id="UP000811619">
    <property type="component" value="Unassembled WGS sequence"/>
</dbReference>
<comment type="caution">
    <text evidence="2">The sequence shown here is derived from an EMBL/GenBank/DDBJ whole genome shotgun (WGS) entry which is preliminary data.</text>
</comment>
<feature type="region of interest" description="Disordered" evidence="1">
    <location>
        <begin position="552"/>
        <end position="593"/>
    </location>
</feature>
<evidence type="ECO:0008006" key="4">
    <source>
        <dbReference type="Google" id="ProtNLM"/>
    </source>
</evidence>
<organism evidence="2 3">
    <name type="scientific">Claviceps africana</name>
    <dbReference type="NCBI Taxonomy" id="83212"/>
    <lineage>
        <taxon>Eukaryota</taxon>
        <taxon>Fungi</taxon>
        <taxon>Dikarya</taxon>
        <taxon>Ascomycota</taxon>
        <taxon>Pezizomycotina</taxon>
        <taxon>Sordariomycetes</taxon>
        <taxon>Hypocreomycetidae</taxon>
        <taxon>Hypocreales</taxon>
        <taxon>Clavicipitaceae</taxon>
        <taxon>Claviceps</taxon>
    </lineage>
</organism>
<feature type="compositionally biased region" description="Polar residues" evidence="1">
    <location>
        <begin position="410"/>
        <end position="421"/>
    </location>
</feature>
<evidence type="ECO:0000256" key="1">
    <source>
        <dbReference type="SAM" id="MobiDB-lite"/>
    </source>
</evidence>
<feature type="region of interest" description="Disordered" evidence="1">
    <location>
        <begin position="467"/>
        <end position="512"/>
    </location>
</feature>
<dbReference type="Gene3D" id="3.40.50.12360">
    <property type="match status" value="1"/>
</dbReference>
<reference evidence="2" key="1">
    <citation type="journal article" date="2020" name="bioRxiv">
        <title>Whole genome comparisons of ergot fungi reveals the divergence and evolution of species within the genus Claviceps are the result of varying mechanisms driving genome evolution and host range expansion.</title>
        <authorList>
            <person name="Wyka S.A."/>
            <person name="Mondo S.J."/>
            <person name="Liu M."/>
            <person name="Dettman J."/>
            <person name="Nalam V."/>
            <person name="Broders K.D."/>
        </authorList>
    </citation>
    <scope>NUCLEOTIDE SEQUENCE</scope>
    <source>
        <strain evidence="2">CCC 489</strain>
    </source>
</reference>
<dbReference type="EMBL" id="SRPY01000436">
    <property type="protein sequence ID" value="KAG5923784.1"/>
    <property type="molecule type" value="Genomic_DNA"/>
</dbReference>
<protein>
    <recommendedName>
        <fullName evidence="4">Chromo domain-containing protein</fullName>
    </recommendedName>
</protein>
<feature type="region of interest" description="Disordered" evidence="1">
    <location>
        <begin position="1"/>
        <end position="24"/>
    </location>
</feature>
<feature type="compositionally biased region" description="Polar residues" evidence="1">
    <location>
        <begin position="578"/>
        <end position="593"/>
    </location>
</feature>
<feature type="region of interest" description="Disordered" evidence="1">
    <location>
        <begin position="40"/>
        <end position="258"/>
    </location>
</feature>
<feature type="compositionally biased region" description="Polar residues" evidence="1">
    <location>
        <begin position="336"/>
        <end position="345"/>
    </location>
</feature>
<accession>A0A8K0J4N2</accession>
<feature type="compositionally biased region" description="Polar residues" evidence="1">
    <location>
        <begin position="393"/>
        <end position="403"/>
    </location>
</feature>
<evidence type="ECO:0000313" key="2">
    <source>
        <dbReference type="EMBL" id="KAG5923784.1"/>
    </source>
</evidence>
<dbReference type="InterPro" id="IPR038609">
    <property type="entry name" value="HDA1_su2/3_sf"/>
</dbReference>
<feature type="compositionally biased region" description="Low complexity" evidence="1">
    <location>
        <begin position="145"/>
        <end position="169"/>
    </location>
</feature>
<feature type="compositionally biased region" description="Polar residues" evidence="1">
    <location>
        <begin position="54"/>
        <end position="63"/>
    </location>
</feature>
<name>A0A8K0J4N2_9HYPO</name>
<feature type="compositionally biased region" description="Basic and acidic residues" evidence="1">
    <location>
        <begin position="64"/>
        <end position="96"/>
    </location>
</feature>
<keyword evidence="3" id="KW-1185">Reference proteome</keyword>
<evidence type="ECO:0000313" key="3">
    <source>
        <dbReference type="Proteomes" id="UP000811619"/>
    </source>
</evidence>